<reference evidence="2 3" key="1">
    <citation type="submission" date="2024-05" db="EMBL/GenBank/DDBJ databases">
        <title>A high-quality chromosomal-level genome assembly of Topmouth culter (Culter alburnus).</title>
        <authorList>
            <person name="Zhao H."/>
        </authorList>
    </citation>
    <scope>NUCLEOTIDE SEQUENCE [LARGE SCALE GENOMIC DNA]</scope>
    <source>
        <strain evidence="2">CATC2023</strain>
        <tissue evidence="2">Muscle</tissue>
    </source>
</reference>
<comment type="caution">
    <text evidence="2">The sequence shown here is derived from an EMBL/GenBank/DDBJ whole genome shotgun (WGS) entry which is preliminary data.</text>
</comment>
<keyword evidence="3" id="KW-1185">Reference proteome</keyword>
<evidence type="ECO:0000313" key="3">
    <source>
        <dbReference type="Proteomes" id="UP001479290"/>
    </source>
</evidence>
<dbReference type="AlphaFoldDB" id="A0AAW2AJH4"/>
<organism evidence="2 3">
    <name type="scientific">Culter alburnus</name>
    <name type="common">Topmouth culter</name>
    <dbReference type="NCBI Taxonomy" id="194366"/>
    <lineage>
        <taxon>Eukaryota</taxon>
        <taxon>Metazoa</taxon>
        <taxon>Chordata</taxon>
        <taxon>Craniata</taxon>
        <taxon>Vertebrata</taxon>
        <taxon>Euteleostomi</taxon>
        <taxon>Actinopterygii</taxon>
        <taxon>Neopterygii</taxon>
        <taxon>Teleostei</taxon>
        <taxon>Ostariophysi</taxon>
        <taxon>Cypriniformes</taxon>
        <taxon>Xenocyprididae</taxon>
        <taxon>Xenocypridinae</taxon>
        <taxon>Culter</taxon>
    </lineage>
</organism>
<evidence type="ECO:0000313" key="2">
    <source>
        <dbReference type="EMBL" id="KAK9973213.1"/>
    </source>
</evidence>
<feature type="compositionally biased region" description="Basic and acidic residues" evidence="1">
    <location>
        <begin position="64"/>
        <end position="73"/>
    </location>
</feature>
<feature type="region of interest" description="Disordered" evidence="1">
    <location>
        <begin position="39"/>
        <end position="110"/>
    </location>
</feature>
<feature type="compositionally biased region" description="Polar residues" evidence="1">
    <location>
        <begin position="54"/>
        <end position="63"/>
    </location>
</feature>
<dbReference type="Proteomes" id="UP001479290">
    <property type="component" value="Unassembled WGS sequence"/>
</dbReference>
<protein>
    <submittedName>
        <fullName evidence="2">Uncharacterized protein</fullName>
    </submittedName>
</protein>
<sequence>MAIDVTAFPQETVEKRTKDYVDSLSGSSFHCLPLVKAEPDSRDNEQFKIPPALPTTTATSHVTQDADRLDRMSTPKPYQISQHKMPSTQLPFPQYTPVNLPYTPLSHNQA</sequence>
<accession>A0AAW2AJH4</accession>
<dbReference type="EMBL" id="JAWDJR010000006">
    <property type="protein sequence ID" value="KAK9973213.1"/>
    <property type="molecule type" value="Genomic_DNA"/>
</dbReference>
<evidence type="ECO:0000256" key="1">
    <source>
        <dbReference type="SAM" id="MobiDB-lite"/>
    </source>
</evidence>
<proteinExistence type="predicted"/>
<name>A0AAW2AJH4_CULAL</name>
<gene>
    <name evidence="2" type="ORF">ABG768_023954</name>
</gene>
<feature type="compositionally biased region" description="Polar residues" evidence="1">
    <location>
        <begin position="79"/>
        <end position="91"/>
    </location>
</feature>